<evidence type="ECO:0000256" key="10">
    <source>
        <dbReference type="SAM" id="MobiDB-lite"/>
    </source>
</evidence>
<evidence type="ECO:0000256" key="4">
    <source>
        <dbReference type="ARBA" id="ARBA00022679"/>
    </source>
</evidence>
<dbReference type="KEGG" id="ptkz:JDV02_005012"/>
<dbReference type="Pfam" id="PF21089">
    <property type="entry name" value="PKS_DH_N"/>
    <property type="match status" value="1"/>
</dbReference>
<evidence type="ECO:0000259" key="13">
    <source>
        <dbReference type="PROSITE" id="PS52019"/>
    </source>
</evidence>
<dbReference type="Gene3D" id="3.90.180.10">
    <property type="entry name" value="Medium-chain alcohol dehydrogenases, catalytic domain"/>
    <property type="match status" value="1"/>
</dbReference>
<dbReference type="InterPro" id="IPR032821">
    <property type="entry name" value="PKS_assoc"/>
</dbReference>
<dbReference type="CDD" id="cd05195">
    <property type="entry name" value="enoyl_red"/>
    <property type="match status" value="1"/>
</dbReference>
<evidence type="ECO:0000259" key="12">
    <source>
        <dbReference type="PROSITE" id="PS52004"/>
    </source>
</evidence>
<dbReference type="Pfam" id="PF00698">
    <property type="entry name" value="Acyl_transf_1"/>
    <property type="match status" value="1"/>
</dbReference>
<dbReference type="Proteomes" id="UP000829364">
    <property type="component" value="Chromosome 4"/>
</dbReference>
<dbReference type="PANTHER" id="PTHR43775">
    <property type="entry name" value="FATTY ACID SYNTHASE"/>
    <property type="match status" value="1"/>
</dbReference>
<dbReference type="Pfam" id="PF14765">
    <property type="entry name" value="PS-DH"/>
    <property type="match status" value="1"/>
</dbReference>
<comment type="pathway">
    <text evidence="1">Secondary metabolite biosynthesis.</text>
</comment>
<feature type="region of interest" description="C-terminal hotdog fold" evidence="9">
    <location>
        <begin position="847"/>
        <end position="1003"/>
    </location>
</feature>
<evidence type="ECO:0000256" key="5">
    <source>
        <dbReference type="ARBA" id="ARBA00022857"/>
    </source>
</evidence>
<dbReference type="GO" id="GO:1901336">
    <property type="term" value="P:lactone biosynthetic process"/>
    <property type="evidence" value="ECO:0007669"/>
    <property type="project" value="UniProtKB-ARBA"/>
</dbReference>
<dbReference type="SMART" id="SM00826">
    <property type="entry name" value="PKS_DH"/>
    <property type="match status" value="1"/>
</dbReference>
<dbReference type="SUPFAM" id="SSF53335">
    <property type="entry name" value="S-adenosyl-L-methionine-dependent methyltransferases"/>
    <property type="match status" value="1"/>
</dbReference>
<dbReference type="InterPro" id="IPR011032">
    <property type="entry name" value="GroES-like_sf"/>
</dbReference>
<dbReference type="PROSITE" id="PS52004">
    <property type="entry name" value="KS3_2"/>
    <property type="match status" value="1"/>
</dbReference>
<keyword evidence="3" id="KW-0597">Phosphoprotein</keyword>
<dbReference type="SUPFAM" id="SSF51735">
    <property type="entry name" value="NAD(P)-binding Rossmann-fold domains"/>
    <property type="match status" value="2"/>
</dbReference>
<keyword evidence="2" id="KW-0596">Phosphopantetheine</keyword>
<dbReference type="CDD" id="cd02440">
    <property type="entry name" value="AdoMet_MTases"/>
    <property type="match status" value="1"/>
</dbReference>
<dbReference type="FunFam" id="3.40.50.720:FF:000209">
    <property type="entry name" value="Polyketide synthase Pks12"/>
    <property type="match status" value="1"/>
</dbReference>
<dbReference type="InterPro" id="IPR049552">
    <property type="entry name" value="PKS_DH_N"/>
</dbReference>
<dbReference type="Pfam" id="PF02801">
    <property type="entry name" value="Ketoacyl-synt_C"/>
    <property type="match status" value="1"/>
</dbReference>
<dbReference type="InterPro" id="IPR049900">
    <property type="entry name" value="PKS_mFAS_DH"/>
</dbReference>
<feature type="region of interest" description="N-terminal hotdog fold" evidence="9">
    <location>
        <begin position="687"/>
        <end position="825"/>
    </location>
</feature>
<dbReference type="Pfam" id="PF08659">
    <property type="entry name" value="KR"/>
    <property type="match status" value="1"/>
</dbReference>
<feature type="domain" description="Ketosynthase family 3 (KS3)" evidence="12">
    <location>
        <begin position="1"/>
        <end position="176"/>
    </location>
</feature>
<accession>A0A9Q8QDI5</accession>
<dbReference type="CDD" id="cd00833">
    <property type="entry name" value="PKS"/>
    <property type="match status" value="1"/>
</dbReference>
<dbReference type="InterPro" id="IPR016036">
    <property type="entry name" value="Malonyl_transacylase_ACP-bd"/>
</dbReference>
<dbReference type="InterPro" id="IPR009081">
    <property type="entry name" value="PP-bd_ACP"/>
</dbReference>
<dbReference type="Pfam" id="PF13602">
    <property type="entry name" value="ADH_zinc_N_2"/>
    <property type="match status" value="1"/>
</dbReference>
<dbReference type="Pfam" id="PF16197">
    <property type="entry name" value="KAsynt_C_assoc"/>
    <property type="match status" value="1"/>
</dbReference>
<dbReference type="Gene3D" id="3.40.50.720">
    <property type="entry name" value="NAD(P)-binding Rossmann-like Domain"/>
    <property type="match status" value="2"/>
</dbReference>
<dbReference type="EMBL" id="CP086357">
    <property type="protein sequence ID" value="UNI18759.1"/>
    <property type="molecule type" value="Genomic_DNA"/>
</dbReference>
<dbReference type="InterPro" id="IPR013968">
    <property type="entry name" value="PKS_KR"/>
</dbReference>
<dbReference type="InterPro" id="IPR057326">
    <property type="entry name" value="KR_dom"/>
</dbReference>
<dbReference type="GO" id="GO:0031177">
    <property type="term" value="F:phosphopantetheine binding"/>
    <property type="evidence" value="ECO:0007669"/>
    <property type="project" value="InterPro"/>
</dbReference>
<dbReference type="SMART" id="SM00825">
    <property type="entry name" value="PKS_KS"/>
    <property type="match status" value="1"/>
</dbReference>
<evidence type="ECO:0000259" key="11">
    <source>
        <dbReference type="PROSITE" id="PS50075"/>
    </source>
</evidence>
<dbReference type="Gene3D" id="1.10.1200.10">
    <property type="entry name" value="ACP-like"/>
    <property type="match status" value="1"/>
</dbReference>
<feature type="domain" description="PKS/mFAS DH" evidence="13">
    <location>
        <begin position="687"/>
        <end position="1003"/>
    </location>
</feature>
<evidence type="ECO:0000313" key="14">
    <source>
        <dbReference type="EMBL" id="UNI18759.1"/>
    </source>
</evidence>
<dbReference type="PANTHER" id="PTHR43775:SF29">
    <property type="entry name" value="ASPERFURANONE POLYKETIDE SYNTHASE AFOG-RELATED"/>
    <property type="match status" value="1"/>
</dbReference>
<dbReference type="PROSITE" id="PS52019">
    <property type="entry name" value="PKS_MFAS_DH"/>
    <property type="match status" value="1"/>
</dbReference>
<dbReference type="GO" id="GO:0006633">
    <property type="term" value="P:fatty acid biosynthetic process"/>
    <property type="evidence" value="ECO:0007669"/>
    <property type="project" value="TreeGrafter"/>
</dbReference>
<organism evidence="14 15">
    <name type="scientific">Purpureocillium takamizusanense</name>
    <dbReference type="NCBI Taxonomy" id="2060973"/>
    <lineage>
        <taxon>Eukaryota</taxon>
        <taxon>Fungi</taxon>
        <taxon>Dikarya</taxon>
        <taxon>Ascomycota</taxon>
        <taxon>Pezizomycotina</taxon>
        <taxon>Sordariomycetes</taxon>
        <taxon>Hypocreomycetidae</taxon>
        <taxon>Hypocreales</taxon>
        <taxon>Ophiocordycipitaceae</taxon>
        <taxon>Purpureocillium</taxon>
    </lineage>
</organism>
<dbReference type="PROSITE" id="PS00012">
    <property type="entry name" value="PHOSPHOPANTETHEINE"/>
    <property type="match status" value="1"/>
</dbReference>
<feature type="domain" description="Carrier" evidence="11">
    <location>
        <begin position="2240"/>
        <end position="2317"/>
    </location>
</feature>
<dbReference type="InterPro" id="IPR020807">
    <property type="entry name" value="PKS_DH"/>
</dbReference>
<dbReference type="GeneID" id="72066962"/>
<evidence type="ECO:0000313" key="15">
    <source>
        <dbReference type="Proteomes" id="UP000829364"/>
    </source>
</evidence>
<dbReference type="SMART" id="SM00829">
    <property type="entry name" value="PKS_ER"/>
    <property type="match status" value="1"/>
</dbReference>
<dbReference type="InterPro" id="IPR013154">
    <property type="entry name" value="ADH-like_N"/>
</dbReference>
<dbReference type="InterPro" id="IPR049551">
    <property type="entry name" value="PKS_DH_C"/>
</dbReference>
<dbReference type="SMART" id="SM00827">
    <property type="entry name" value="PKS_AT"/>
    <property type="match status" value="1"/>
</dbReference>
<evidence type="ECO:0000256" key="2">
    <source>
        <dbReference type="ARBA" id="ARBA00022450"/>
    </source>
</evidence>
<dbReference type="InterPro" id="IPR020843">
    <property type="entry name" value="ER"/>
</dbReference>
<evidence type="ECO:0000256" key="7">
    <source>
        <dbReference type="ARBA" id="ARBA00023268"/>
    </source>
</evidence>
<protein>
    <submittedName>
        <fullName evidence="14">PKS/NRPS-like protein biosynthetic cluster</fullName>
    </submittedName>
</protein>
<proteinExistence type="predicted"/>
<evidence type="ECO:0000256" key="3">
    <source>
        <dbReference type="ARBA" id="ARBA00022553"/>
    </source>
</evidence>
<dbReference type="InterPro" id="IPR029063">
    <property type="entry name" value="SAM-dependent_MTases_sf"/>
</dbReference>
<sequence>MALADGDPIRSIIRGSNVCSDGRTPGVTSPSCEIQARMIQRTYELAGLNPNDTVYVEAHGSGTILGDKIEATALHESLCTGRQKESKLFIGSVKTNVGHTESVAGLVGLIKTILMLEKKMIPPNAMFAKPNNDIPLQDWGLEVPRRMLRWPEGAVRRASVNSFGYGGTNAHVILEATDGYLDDKKQILALKSRANTGEPMTFGSSSTTNARRARLFAFSHHHEGGVATLAANTKRFILDTLDDTNRALDSLAHTLSDRRSSLKFRFCVAASTRDELVDSLAQVATGSDRAMKSAGDLRICFVFTGQGAQWPGMGCELLATYPVFAESMRQSEEYLASLGTDWRLVSELERPKESSRLHEASLAQPCCTAVQLALVDLLKSWGIRPAIVCGHSSGEITAAYAAGILSAKDCLKIAYFRGHSMKLFKSQNPDIRGGMLAVGLSASEAREYIDGDANSGKVVIACVNSPSSVTLSGDEAALNNVQKRLAVGGVFHRKLAVDMAYHSHHMEMILQEYLHAIRDIKASLREQHVQMVSSVTGTAVQGEELNAAYWGTNLTSPVLFNDALAQVLRTTQDHKQSTPLAVIEIGPHSALAGPIKQIVKASTPSGPTTYHSVLYRYQDASTTALGLARDLFVKGASIKFRRVNDPHGKAKKDVLTNLPTYNWHHKTAHWSESRRSAQYRHRKFPKHDLFGVASIDSIPSEPTWRNYLRLEDFPWLNGHRIGGQVVFPGAGFIAMVLEALKQQVLSENNTWKNMCIKFRQVHFGRALLIPGDSVGVETFVTIRPYTYTARESSASWKEFRVFSVSASGESTEHSRGLVTALQPPPNEQRDETDSESVRFVEEAVKNSRVLITAKRLYTELRGVGVDYTGLFESQEDIRASESSSVRQIKVPDVQAVMPSQHHQPHCIHPATLDLCIQAVFAALKVGGHLRGAFVLSGIDDLEISSELPSQPGKSMSVAMCLSDHGVSKYSADIVVSSSENATMEVFMKMRGVRLTRTSGPHQQDNLRNPAGQSPCHRLEWFPDVACTEPRKIIELCAADSPNALEVGRLALYDRFARAVIQQTLQEISPVEANITGPPSHLLRWMKQMGAGSHEPLQIDDMFQDKIRSLGTFGEVLVDTAPHLPSVLRGEVDPLALLLQKDRLHQLNRCEHVDRCHKRMAKYVKLLQFKNPNLRILEIGAGTAATSVAILESLYNDEVAIEQSRPQSYTFTDTSTDLFESAAEKLHKFRGTVEFKRLDIEASPEQQGFEEASYDLVIASNVLHATSQLASTLRNVKNLLKPNGQLALLEMTVPKAHLGIIWGMVPAWWYRVNDGRVDSPLHVLSPSDWSDILSRCGFSGIDLEMPDYDSAEDHSLSVMISSATGHVEPPCLGAQTMTRNTSSASELSASNAASASLESHSTNLTDPEGDLPQTVLVIGGSDGHNIADNVVDVLASVKFGVNVKKCPLADAEVLDGQLAVVLLEAVNPFLATCSKSEWEKIRHILCNAGGVLWVSCGGAIQAANPLHSLIVGLTRCARSENQASSVVTLDLEPNHESGLEVAKQVVRIFDHAFGLSVERASPLLEFEYAIREGEILIPRLIRDRQTDEYVKDSLSTYHPRNEKAIKPSRALGLKIHEPGLLDTFFWADSQRHTRRLEAEEVRVELQYVSLNFKDIMIAMGELDGHTALLLEGSGKVIEVGEQLRHQYAIGDLVYVSDQGGLATSSVISKWNVHHIPKTLPMKVATAVPMAYATALYSLRTAANLQEGESILIHCGAGAVGQATIALAQYLKAGAIYVTVGSEEKRALVRDNYQIPDENIFSSRGLDFSRQILRRTNGHGVDVVLNSLSGEALQKSCSLLRPFGRFVEIGKKDLISNARLEMGFLEKNITFAAVDLALLAKARPAVYQQLFHTVFNLTSQDNVKVLSPIAVSPVSELESSFRLMQAGKHVGKLLLELGSDMTIPVQPQQPPAPKLRADSSYLIVGGAGGLGRAAIKHFASLGAKHIITLSRSGSDSQVMRELIEEMRAIGVTVNAWKGSVTDASIFDSIKEHAKAFPIRGVVQGAMVLQDCRLDNMTYEQWRAAMSPKVTGSLHLHEAFGNTLDFFILLSSAAGIVGSYGQGNYSAGNTFQDSLARHRASLGLPVRSIDVGAVAEEGYSAENPAAAEFVVRQGLRLYQVKEFLATINEAIRNPLPSHYSAAQLICGVTRADPTSQDQAASIQRPDLKFSHMWATPNQQGTAKCESKQQDIQAILRSATAAAEVEEATQAAILAKLSSLLALPVEDISTDRSMASYGMDSLVAVELRNWILAQLESHIQMFELMSSITFAELSNTIARRSRLAMAGLFTDDK</sequence>
<dbReference type="InterPro" id="IPR036291">
    <property type="entry name" value="NAD(P)-bd_dom_sf"/>
</dbReference>
<dbReference type="GO" id="GO:0030639">
    <property type="term" value="P:polyketide biosynthetic process"/>
    <property type="evidence" value="ECO:0007669"/>
    <property type="project" value="UniProtKB-ARBA"/>
</dbReference>
<dbReference type="InterPro" id="IPR056501">
    <property type="entry name" value="NAD-bd_HRPKS_sdrA"/>
</dbReference>
<dbReference type="SUPFAM" id="SSF50129">
    <property type="entry name" value="GroES-like"/>
    <property type="match status" value="1"/>
</dbReference>
<feature type="region of interest" description="Disordered" evidence="10">
    <location>
        <begin position="813"/>
        <end position="835"/>
    </location>
</feature>
<keyword evidence="15" id="KW-1185">Reference proteome</keyword>
<keyword evidence="4" id="KW-0808">Transferase</keyword>
<evidence type="ECO:0000256" key="6">
    <source>
        <dbReference type="ARBA" id="ARBA00023002"/>
    </source>
</evidence>
<evidence type="ECO:0000256" key="8">
    <source>
        <dbReference type="ARBA" id="ARBA00023315"/>
    </source>
</evidence>
<dbReference type="InterPro" id="IPR013217">
    <property type="entry name" value="Methyltransf_12"/>
</dbReference>
<evidence type="ECO:0000256" key="9">
    <source>
        <dbReference type="PROSITE-ProRule" id="PRU01363"/>
    </source>
</evidence>
<dbReference type="RefSeq" id="XP_047842240.1">
    <property type="nucleotide sequence ID" value="XM_047986260.1"/>
</dbReference>
<dbReference type="InterPro" id="IPR016035">
    <property type="entry name" value="Acyl_Trfase/lysoPLipase"/>
</dbReference>
<dbReference type="InterPro" id="IPR050091">
    <property type="entry name" value="PKS_NRPS_Biosynth_Enz"/>
</dbReference>
<dbReference type="InterPro" id="IPR020841">
    <property type="entry name" value="PKS_Beta-ketoAc_synthase_dom"/>
</dbReference>
<dbReference type="GO" id="GO:0004312">
    <property type="term" value="F:fatty acid synthase activity"/>
    <property type="evidence" value="ECO:0007669"/>
    <property type="project" value="TreeGrafter"/>
</dbReference>
<reference evidence="14" key="1">
    <citation type="submission" date="2021-11" db="EMBL/GenBank/DDBJ databases">
        <title>Purpureocillium_takamizusanense_genome.</title>
        <authorList>
            <person name="Nguyen N.-H."/>
        </authorList>
    </citation>
    <scope>NUCLEOTIDE SEQUENCE</scope>
    <source>
        <strain evidence="14">PT3</strain>
    </source>
</reference>
<dbReference type="Pfam" id="PF23297">
    <property type="entry name" value="ACP_SdgA_C"/>
    <property type="match status" value="1"/>
</dbReference>
<name>A0A9Q8QDI5_9HYPO</name>
<dbReference type="Gene3D" id="3.10.129.110">
    <property type="entry name" value="Polyketide synthase dehydratase"/>
    <property type="match status" value="1"/>
</dbReference>
<dbReference type="InterPro" id="IPR036736">
    <property type="entry name" value="ACP-like_sf"/>
</dbReference>
<evidence type="ECO:0000256" key="1">
    <source>
        <dbReference type="ARBA" id="ARBA00005179"/>
    </source>
</evidence>
<keyword evidence="6" id="KW-0560">Oxidoreductase</keyword>
<dbReference type="InterPro" id="IPR042104">
    <property type="entry name" value="PKS_dehydratase_sf"/>
</dbReference>
<keyword evidence="5" id="KW-0521">NADP</keyword>
<dbReference type="SUPFAM" id="SSF55048">
    <property type="entry name" value="Probable ACP-binding domain of malonyl-CoA ACP transacylase"/>
    <property type="match status" value="1"/>
</dbReference>
<dbReference type="SUPFAM" id="SSF47336">
    <property type="entry name" value="ACP-like"/>
    <property type="match status" value="1"/>
</dbReference>
<dbReference type="InterPro" id="IPR014031">
    <property type="entry name" value="Ketoacyl_synth_C"/>
</dbReference>
<dbReference type="InterPro" id="IPR016039">
    <property type="entry name" value="Thiolase-like"/>
</dbReference>
<dbReference type="InterPro" id="IPR020806">
    <property type="entry name" value="PKS_PP-bd"/>
</dbReference>
<dbReference type="Gene3D" id="3.40.366.10">
    <property type="entry name" value="Malonyl-Coenzyme A Acyl Carrier Protein, domain 2"/>
    <property type="match status" value="1"/>
</dbReference>
<keyword evidence="8" id="KW-0012">Acyltransferase</keyword>
<gene>
    <name evidence="14" type="ORF">JDV02_005012</name>
</gene>
<dbReference type="InterPro" id="IPR001227">
    <property type="entry name" value="Ac_transferase_dom_sf"/>
</dbReference>
<dbReference type="Pfam" id="PF08240">
    <property type="entry name" value="ADH_N"/>
    <property type="match status" value="1"/>
</dbReference>
<dbReference type="Pfam" id="PF23114">
    <property type="entry name" value="NAD-bd_HRPKS_sdrA"/>
    <property type="match status" value="1"/>
</dbReference>
<dbReference type="InterPro" id="IPR014043">
    <property type="entry name" value="Acyl_transferase_dom"/>
</dbReference>
<feature type="active site" description="Proton acceptor; for dehydratase activity" evidence="9">
    <location>
        <position position="719"/>
    </location>
</feature>
<dbReference type="SMART" id="SM00822">
    <property type="entry name" value="PKS_KR"/>
    <property type="match status" value="1"/>
</dbReference>
<dbReference type="PROSITE" id="PS50075">
    <property type="entry name" value="CARRIER"/>
    <property type="match status" value="1"/>
</dbReference>
<dbReference type="Gene3D" id="3.30.70.3290">
    <property type="match status" value="1"/>
</dbReference>
<dbReference type="OrthoDB" id="329835at2759"/>
<dbReference type="SUPFAM" id="SSF53901">
    <property type="entry name" value="Thiolase-like"/>
    <property type="match status" value="1"/>
</dbReference>
<dbReference type="Gene3D" id="3.40.47.10">
    <property type="match status" value="1"/>
</dbReference>
<dbReference type="FunFam" id="3.40.366.10:FF:000002">
    <property type="entry name" value="Probable polyketide synthase 2"/>
    <property type="match status" value="1"/>
</dbReference>
<dbReference type="SMART" id="SM00823">
    <property type="entry name" value="PKS_PP"/>
    <property type="match status" value="1"/>
</dbReference>
<keyword evidence="7" id="KW-0511">Multifunctional enzyme</keyword>
<feature type="active site" description="Proton donor; for dehydratase activity" evidence="9">
    <location>
        <position position="913"/>
    </location>
</feature>
<dbReference type="SUPFAM" id="SSF52151">
    <property type="entry name" value="FabD/lysophospholipase-like"/>
    <property type="match status" value="1"/>
</dbReference>
<dbReference type="InterPro" id="IPR006162">
    <property type="entry name" value="Ppantetheine_attach_site"/>
</dbReference>
<dbReference type="Gene3D" id="3.40.50.150">
    <property type="entry name" value="Vaccinia Virus protein VP39"/>
    <property type="match status" value="1"/>
</dbReference>
<dbReference type="Pfam" id="PF08242">
    <property type="entry name" value="Methyltransf_12"/>
    <property type="match status" value="1"/>
</dbReference>
<dbReference type="GO" id="GO:0016491">
    <property type="term" value="F:oxidoreductase activity"/>
    <property type="evidence" value="ECO:0007669"/>
    <property type="project" value="UniProtKB-KW"/>
</dbReference>